<dbReference type="RefSeq" id="XP_009543749.1">
    <property type="nucleotide sequence ID" value="XM_009545454.1"/>
</dbReference>
<feature type="region of interest" description="Disordered" evidence="1">
    <location>
        <begin position="284"/>
        <end position="331"/>
    </location>
</feature>
<protein>
    <submittedName>
        <fullName evidence="3">Uncharacterized protein</fullName>
    </submittedName>
</protein>
<keyword evidence="2" id="KW-0472">Membrane</keyword>
<keyword evidence="2" id="KW-0812">Transmembrane</keyword>
<dbReference type="HOGENOM" id="CLU_863437_0_0_1"/>
<evidence type="ECO:0000313" key="4">
    <source>
        <dbReference type="Proteomes" id="UP000030671"/>
    </source>
</evidence>
<gene>
    <name evidence="3" type="ORF">HETIRDRAFT_472427</name>
</gene>
<dbReference type="Proteomes" id="UP000030671">
    <property type="component" value="Unassembled WGS sequence"/>
</dbReference>
<dbReference type="EMBL" id="KI925456">
    <property type="protein sequence ID" value="ETW84030.1"/>
    <property type="molecule type" value="Genomic_DNA"/>
</dbReference>
<dbReference type="KEGG" id="hir:HETIRDRAFT_472427"/>
<dbReference type="eggNOG" id="ENOG502SNDT">
    <property type="taxonomic scope" value="Eukaryota"/>
</dbReference>
<dbReference type="GeneID" id="20677456"/>
<reference evidence="3 4" key="1">
    <citation type="journal article" date="2012" name="New Phytol.">
        <title>Insight into trade-off between wood decay and parasitism from the genome of a fungal forest pathogen.</title>
        <authorList>
            <person name="Olson A."/>
            <person name="Aerts A."/>
            <person name="Asiegbu F."/>
            <person name="Belbahri L."/>
            <person name="Bouzid O."/>
            <person name="Broberg A."/>
            <person name="Canback B."/>
            <person name="Coutinho P.M."/>
            <person name="Cullen D."/>
            <person name="Dalman K."/>
            <person name="Deflorio G."/>
            <person name="van Diepen L.T."/>
            <person name="Dunand C."/>
            <person name="Duplessis S."/>
            <person name="Durling M."/>
            <person name="Gonthier P."/>
            <person name="Grimwood J."/>
            <person name="Fossdal C.G."/>
            <person name="Hansson D."/>
            <person name="Henrissat B."/>
            <person name="Hietala A."/>
            <person name="Himmelstrand K."/>
            <person name="Hoffmeister D."/>
            <person name="Hogberg N."/>
            <person name="James T.Y."/>
            <person name="Karlsson M."/>
            <person name="Kohler A."/>
            <person name="Kues U."/>
            <person name="Lee Y.H."/>
            <person name="Lin Y.C."/>
            <person name="Lind M."/>
            <person name="Lindquist E."/>
            <person name="Lombard V."/>
            <person name="Lucas S."/>
            <person name="Lunden K."/>
            <person name="Morin E."/>
            <person name="Murat C."/>
            <person name="Park J."/>
            <person name="Raffaello T."/>
            <person name="Rouze P."/>
            <person name="Salamov A."/>
            <person name="Schmutz J."/>
            <person name="Solheim H."/>
            <person name="Stahlberg J."/>
            <person name="Velez H."/>
            <person name="de Vries R.P."/>
            <person name="Wiebenga A."/>
            <person name="Woodward S."/>
            <person name="Yakovlev I."/>
            <person name="Garbelotto M."/>
            <person name="Martin F."/>
            <person name="Grigoriev I.V."/>
            <person name="Stenlid J."/>
        </authorList>
    </citation>
    <scope>NUCLEOTIDE SEQUENCE [LARGE SCALE GENOMIC DNA]</scope>
    <source>
        <strain evidence="3 4">TC 32-1</strain>
    </source>
</reference>
<evidence type="ECO:0000313" key="3">
    <source>
        <dbReference type="EMBL" id="ETW84030.1"/>
    </source>
</evidence>
<dbReference type="InParanoid" id="W4KFE2"/>
<proteinExistence type="predicted"/>
<keyword evidence="2" id="KW-1133">Transmembrane helix</keyword>
<keyword evidence="4" id="KW-1185">Reference proteome</keyword>
<organism evidence="3 4">
    <name type="scientific">Heterobasidion irregulare (strain TC 32-1)</name>
    <dbReference type="NCBI Taxonomy" id="747525"/>
    <lineage>
        <taxon>Eukaryota</taxon>
        <taxon>Fungi</taxon>
        <taxon>Dikarya</taxon>
        <taxon>Basidiomycota</taxon>
        <taxon>Agaricomycotina</taxon>
        <taxon>Agaricomycetes</taxon>
        <taxon>Russulales</taxon>
        <taxon>Bondarzewiaceae</taxon>
        <taxon>Heterobasidion</taxon>
        <taxon>Heterobasidion annosum species complex</taxon>
    </lineage>
</organism>
<accession>W4KFE2</accession>
<feature type="transmembrane region" description="Helical" evidence="2">
    <location>
        <begin position="94"/>
        <end position="115"/>
    </location>
</feature>
<evidence type="ECO:0000256" key="2">
    <source>
        <dbReference type="SAM" id="Phobius"/>
    </source>
</evidence>
<evidence type="ECO:0000256" key="1">
    <source>
        <dbReference type="SAM" id="MobiDB-lite"/>
    </source>
</evidence>
<feature type="transmembrane region" description="Helical" evidence="2">
    <location>
        <begin position="157"/>
        <end position="184"/>
    </location>
</feature>
<name>W4KFE2_HETIT</name>
<dbReference type="OrthoDB" id="2355659at2759"/>
<feature type="transmembrane region" description="Helical" evidence="2">
    <location>
        <begin position="62"/>
        <end position="82"/>
    </location>
</feature>
<feature type="compositionally biased region" description="Basic residues" evidence="1">
    <location>
        <begin position="291"/>
        <end position="305"/>
    </location>
</feature>
<dbReference type="AlphaFoldDB" id="W4KFE2"/>
<feature type="transmembrane region" description="Helical" evidence="2">
    <location>
        <begin position="12"/>
        <end position="31"/>
    </location>
</feature>
<sequence length="331" mass="36838">MLRWHRTASAMISLLGAFTYLAFAIQLFALWRSVKWDSESEWEGSADSWTTNGVKLVGGLSVAYFVSGAVASAVGFIGIVKVRRSRIPPYIRFYRDYAVADFAFCALTTLSVTYASFRYYSFRTDICEELSRHADLMRDLAESGLSLENCEQWFERAVVAFVAVMTIIIVIRVSPVAVHAIYLASDSRMCVFLQIHLVIAVSKYYSQVSRLHSGLPVFTSIGGYKDDSSMHRIYLLPSPTSPTASSCPPGSTPAPTAVVYAPVPLRDLSERDARELNAREAWIHAASHQPTRQHRRSHSRSHRHGSWSGRIGLASRPNEGLLPSGPEKCKD</sequence>
<dbReference type="STRING" id="747525.W4KFE2"/>